<feature type="transmembrane region" description="Helical" evidence="3">
    <location>
        <begin position="275"/>
        <end position="297"/>
    </location>
</feature>
<evidence type="ECO:0000256" key="1">
    <source>
        <dbReference type="ARBA" id="ARBA00005278"/>
    </source>
</evidence>
<evidence type="ECO:0000313" key="5">
    <source>
        <dbReference type="Proteomes" id="UP000272528"/>
    </source>
</evidence>
<keyword evidence="2 3" id="KW-0472">Membrane</keyword>
<reference evidence="5" key="1">
    <citation type="submission" date="2018-12" db="EMBL/GenBank/DDBJ databases">
        <title>Genome sequence of Peanibacillus sp.</title>
        <authorList>
            <person name="Subramani G."/>
            <person name="Srinivasan S."/>
            <person name="Kim M.K."/>
        </authorList>
    </citation>
    <scope>NUCLEOTIDE SEQUENCE [LARGE SCALE GENOMIC DNA]</scope>
    <source>
        <strain evidence="5">18JY67-1</strain>
    </source>
</reference>
<feature type="transmembrane region" description="Helical" evidence="3">
    <location>
        <begin position="402"/>
        <end position="426"/>
    </location>
</feature>
<dbReference type="PANTHER" id="PTHR22550:SF5">
    <property type="entry name" value="LEUCINE ZIPPER PROTEIN 4"/>
    <property type="match status" value="1"/>
</dbReference>
<keyword evidence="3" id="KW-0812">Transmembrane</keyword>
<dbReference type="GO" id="GO:0009847">
    <property type="term" value="P:spore germination"/>
    <property type="evidence" value="ECO:0007669"/>
    <property type="project" value="InterPro"/>
</dbReference>
<evidence type="ECO:0000256" key="3">
    <source>
        <dbReference type="SAM" id="Phobius"/>
    </source>
</evidence>
<dbReference type="AlphaFoldDB" id="A0A3S9A9K2"/>
<keyword evidence="5" id="KW-1185">Reference proteome</keyword>
<evidence type="ECO:0000256" key="2">
    <source>
        <dbReference type="ARBA" id="ARBA00023136"/>
    </source>
</evidence>
<gene>
    <name evidence="4" type="ORF">EJC50_23805</name>
</gene>
<name>A0A3S9A9K2_9BACL</name>
<feature type="transmembrane region" description="Helical" evidence="3">
    <location>
        <begin position="371"/>
        <end position="390"/>
    </location>
</feature>
<keyword evidence="3" id="KW-1133">Transmembrane helix</keyword>
<proteinExistence type="inferred from homology"/>
<dbReference type="PIRSF" id="PIRSF005690">
    <property type="entry name" value="GerBA"/>
    <property type="match status" value="1"/>
</dbReference>
<dbReference type="EMBL" id="CP034437">
    <property type="protein sequence ID" value="AZN42371.1"/>
    <property type="molecule type" value="Genomic_DNA"/>
</dbReference>
<dbReference type="InterPro" id="IPR004995">
    <property type="entry name" value="Spore_Ger"/>
</dbReference>
<dbReference type="Pfam" id="PF03323">
    <property type="entry name" value="GerA"/>
    <property type="match status" value="1"/>
</dbReference>
<dbReference type="Proteomes" id="UP000272528">
    <property type="component" value="Chromosome"/>
</dbReference>
<dbReference type="GO" id="GO:0016020">
    <property type="term" value="C:membrane"/>
    <property type="evidence" value="ECO:0007669"/>
    <property type="project" value="InterPro"/>
</dbReference>
<comment type="similarity">
    <text evidence="1">Belongs to the GerABKA family.</text>
</comment>
<dbReference type="RefSeq" id="WP_126018059.1">
    <property type="nucleotide sequence ID" value="NZ_CP034437.1"/>
</dbReference>
<accession>A0A3S9A9K2</accession>
<evidence type="ECO:0000313" key="4">
    <source>
        <dbReference type="EMBL" id="AZN42371.1"/>
    </source>
</evidence>
<sequence>MKEKSASKSDSSLAEQTLLLLQQCEDITHREYPVQQVHLLYFDHLTNKDSLRKEVLEPFGSTDAGAYEIEKRLGQSQYTQTRNAKALADGILGGQAAIFYKELAYLFDAYGPESRSVESSEIETVISGPQDSFTESLGTNLSLIRRRFKDTSLKAVSITCGAKTKSTIMLLYVEGTADENHLKVLQDKIKAIRTDMMLDTNTLVQYLGKNMFHLMPQYLTSVRPDLMTSKLAEGKIVGLMDGSQVAFSAPAYFFEFFASPDDYYMTWNIGSAVRLLRIFALFITLMFTALYVTIVTYHYEMIPQELLTNLMESRNKVPFSPLMEAIIMEITIELLREAGARLPTKIGTTIGTVGGIVIGQAAVQAGITSNILIISVSISAIASFVIPNYMMSSAIRMLRFGIILLAGFYGNFGLMVGLAYICIQLVSPNLFGQSFLFPLTPSKPGRWLDMIVRAPMQLLDKIRKPQS</sequence>
<dbReference type="PANTHER" id="PTHR22550">
    <property type="entry name" value="SPORE GERMINATION PROTEIN"/>
    <property type="match status" value="1"/>
</dbReference>
<dbReference type="InterPro" id="IPR050768">
    <property type="entry name" value="UPF0353/GerABKA_families"/>
</dbReference>
<protein>
    <submittedName>
        <fullName evidence="4">Spore germination protein</fullName>
    </submittedName>
</protein>
<organism evidence="4 5">
    <name type="scientific">Paenibacillus albus</name>
    <dbReference type="NCBI Taxonomy" id="2495582"/>
    <lineage>
        <taxon>Bacteria</taxon>
        <taxon>Bacillati</taxon>
        <taxon>Bacillota</taxon>
        <taxon>Bacilli</taxon>
        <taxon>Bacillales</taxon>
        <taxon>Paenibacillaceae</taxon>
        <taxon>Paenibacillus</taxon>
    </lineage>
</organism>
<dbReference type="KEGG" id="palb:EJC50_23805"/>
<dbReference type="OrthoDB" id="1726708at2"/>